<evidence type="ECO:0000256" key="1">
    <source>
        <dbReference type="SAM" id="Phobius"/>
    </source>
</evidence>
<proteinExistence type="predicted"/>
<keyword evidence="1" id="KW-0472">Membrane</keyword>
<dbReference type="RefSeq" id="WP_149883797.1">
    <property type="nucleotide sequence ID" value="NZ_CAXSPF010000030.1"/>
</dbReference>
<name>A0ABX2I0E3_ANAHA</name>
<feature type="transmembrane region" description="Helical" evidence="1">
    <location>
        <begin position="21"/>
        <end position="42"/>
    </location>
</feature>
<organism evidence="2 3">
    <name type="scientific">Anaerostipes hadrus</name>
    <dbReference type="NCBI Taxonomy" id="649756"/>
    <lineage>
        <taxon>Bacteria</taxon>
        <taxon>Bacillati</taxon>
        <taxon>Bacillota</taxon>
        <taxon>Clostridia</taxon>
        <taxon>Lachnospirales</taxon>
        <taxon>Lachnospiraceae</taxon>
        <taxon>Anaerostipes</taxon>
    </lineage>
</organism>
<dbReference type="Proteomes" id="UP001644750">
    <property type="component" value="Unassembled WGS sequence"/>
</dbReference>
<keyword evidence="1" id="KW-1133">Transmembrane helix</keyword>
<accession>A0ABX2I0E3</accession>
<comment type="caution">
    <text evidence="2">The sequence shown here is derived from an EMBL/GenBank/DDBJ whole genome shotgun (WGS) entry which is preliminary data.</text>
</comment>
<dbReference type="EMBL" id="JAAITB010000028">
    <property type="protein sequence ID" value="NSJ80302.1"/>
    <property type="molecule type" value="Genomic_DNA"/>
</dbReference>
<reference evidence="2 3" key="1">
    <citation type="journal article" date="2020" name="Cell Host Microbe">
        <title>Functional and Genomic Variation between Human-Derived Isolates of Lachnospiraceae Reveals Inter- and Intra-Species Diversity.</title>
        <authorList>
            <person name="Sorbara M.T."/>
            <person name="Littmann E.R."/>
            <person name="Fontana E."/>
            <person name="Moody T.U."/>
            <person name="Kohout C.E."/>
            <person name="Gjonbalaj M."/>
            <person name="Eaton V."/>
            <person name="Seok R."/>
            <person name="Leiner I.M."/>
            <person name="Pamer E.G."/>
        </authorList>
    </citation>
    <scope>NUCLEOTIDE SEQUENCE [LARGE SCALE GENOMIC DNA]</scope>
    <source>
        <strain evidence="2 3">MSK.14.57</strain>
    </source>
</reference>
<protein>
    <submittedName>
        <fullName evidence="2">Uncharacterized protein</fullName>
    </submittedName>
</protein>
<sequence length="424" mass="50149">MTDTEKRTRRKRTMSMIGTKGYFLKIIAMSGAIDLEGIRIFYQTHNGRRVKDKNMKILRENGYIQKAVFRRKSYYHLTQKGKDIVLAGEVKNTLDCSEYLTGNVVTNIMPLSYKDNKDKVQRCIYQGRILAEMYQGRIPIFWTDKEDIFKNEKKVRYVLEQRMEEAGSKKDTLMNMAEYVSAAKRSELGLDDDAWERHEYDKRYGLYLYGREEKSLATYYPVMEIKNHKNPALKQSRALGCLVVKKNAPYAIYYMDDNLIRWKPKAEADMRKWVGNACEKIFKGRYQGDSEFVRGLFIVKNYEVVYRMIMEEEQSRIRRNITLDNRVYTQNHYTTLEDMEFYYNPELSVKIIDEIVKRYGIENRNGRFIYNGMRAWFGFRVSSLDIEQMKSGYVFCMRSQAKLYEGLGMYPIEINDIVAAVRNA</sequence>
<gene>
    <name evidence="2" type="ORF">G5A72_12065</name>
</gene>
<evidence type="ECO:0000313" key="2">
    <source>
        <dbReference type="EMBL" id="NSJ80302.1"/>
    </source>
</evidence>
<keyword evidence="1" id="KW-0812">Transmembrane</keyword>
<evidence type="ECO:0000313" key="3">
    <source>
        <dbReference type="Proteomes" id="UP001644750"/>
    </source>
</evidence>
<keyword evidence="3" id="KW-1185">Reference proteome</keyword>